<proteinExistence type="predicted"/>
<dbReference type="PROSITE" id="PS01358">
    <property type="entry name" value="ZF_RANBP2_1"/>
    <property type="match status" value="1"/>
</dbReference>
<accession>A0A6A1UN55</accession>
<dbReference type="GO" id="GO:0008270">
    <property type="term" value="F:zinc ion binding"/>
    <property type="evidence" value="ECO:0007669"/>
    <property type="project" value="UniProtKB-KW"/>
</dbReference>
<keyword evidence="2 4" id="KW-0863">Zinc-finger</keyword>
<sequence length="244" mass="26441">MPAIAMPGASLPTYAHYFAMAQGGPEQKMNIGVIGNGAPQQPLPLSSNWAIGGADKYGVQPASTWPLGSNHNSGVPYLDPANPLLSAPKGWRNGDWICQCGFHNYSSRAQCKRCNNPPPALGTKRLATDELVHEWDNKRLNLGQANPQLQSYPGFEQMVGTGGDPNARFYAPYPISSGTAPNLQVSMQFPQQATGPALLGKGAKQWRDGDWMCTNCDNHNYASRLQCNRCKTQRNVLSAPVNVM</sequence>
<dbReference type="InterPro" id="IPR036443">
    <property type="entry name" value="Znf_RanBP2_sf"/>
</dbReference>
<feature type="domain" description="RanBP2-type" evidence="5">
    <location>
        <begin position="92"/>
        <end position="120"/>
    </location>
</feature>
<gene>
    <name evidence="6" type="ORF">CJ030_MR8G020139</name>
</gene>
<evidence type="ECO:0000313" key="6">
    <source>
        <dbReference type="EMBL" id="KAB1201825.1"/>
    </source>
</evidence>
<keyword evidence="3" id="KW-0862">Zinc</keyword>
<dbReference type="GO" id="GO:0005737">
    <property type="term" value="C:cytoplasm"/>
    <property type="evidence" value="ECO:0007669"/>
    <property type="project" value="TreeGrafter"/>
</dbReference>
<dbReference type="Proteomes" id="UP000516437">
    <property type="component" value="Chromosome 8"/>
</dbReference>
<feature type="domain" description="RanBP2-type" evidence="5">
    <location>
        <begin position="207"/>
        <end position="236"/>
    </location>
</feature>
<dbReference type="SMART" id="SM00547">
    <property type="entry name" value="ZnF_RBZ"/>
    <property type="match status" value="2"/>
</dbReference>
<organism evidence="6 7">
    <name type="scientific">Morella rubra</name>
    <name type="common">Chinese bayberry</name>
    <dbReference type="NCBI Taxonomy" id="262757"/>
    <lineage>
        <taxon>Eukaryota</taxon>
        <taxon>Viridiplantae</taxon>
        <taxon>Streptophyta</taxon>
        <taxon>Embryophyta</taxon>
        <taxon>Tracheophyta</taxon>
        <taxon>Spermatophyta</taxon>
        <taxon>Magnoliopsida</taxon>
        <taxon>eudicotyledons</taxon>
        <taxon>Gunneridae</taxon>
        <taxon>Pentapetalae</taxon>
        <taxon>rosids</taxon>
        <taxon>fabids</taxon>
        <taxon>Fagales</taxon>
        <taxon>Myricaceae</taxon>
        <taxon>Morella</taxon>
    </lineage>
</organism>
<reference evidence="6 7" key="1">
    <citation type="journal article" date="2019" name="Plant Biotechnol. J.">
        <title>The red bayberry genome and genetic basis of sex determination.</title>
        <authorList>
            <person name="Jia H.M."/>
            <person name="Jia H.J."/>
            <person name="Cai Q.L."/>
            <person name="Wang Y."/>
            <person name="Zhao H.B."/>
            <person name="Yang W.F."/>
            <person name="Wang G.Y."/>
            <person name="Li Y.H."/>
            <person name="Zhan D.L."/>
            <person name="Shen Y.T."/>
            <person name="Niu Q.F."/>
            <person name="Chang L."/>
            <person name="Qiu J."/>
            <person name="Zhao L."/>
            <person name="Xie H.B."/>
            <person name="Fu W.Y."/>
            <person name="Jin J."/>
            <person name="Li X.W."/>
            <person name="Jiao Y."/>
            <person name="Zhou C.C."/>
            <person name="Tu T."/>
            <person name="Chai C.Y."/>
            <person name="Gao J.L."/>
            <person name="Fan L.J."/>
            <person name="van de Weg E."/>
            <person name="Wang J.Y."/>
            <person name="Gao Z.S."/>
        </authorList>
    </citation>
    <scope>NUCLEOTIDE SEQUENCE [LARGE SCALE GENOMIC DNA]</scope>
    <source>
        <tissue evidence="6">Leaves</tissue>
    </source>
</reference>
<evidence type="ECO:0000256" key="1">
    <source>
        <dbReference type="ARBA" id="ARBA00022723"/>
    </source>
</evidence>
<comment type="caution">
    <text evidence="6">The sequence shown here is derived from an EMBL/GenBank/DDBJ whole genome shotgun (WGS) entry which is preliminary data.</text>
</comment>
<dbReference type="PANTHER" id="PTHR23111">
    <property type="entry name" value="ZINC FINGER PROTEIN"/>
    <property type="match status" value="1"/>
</dbReference>
<dbReference type="OrthoDB" id="1878647at2759"/>
<dbReference type="EMBL" id="RXIC02000026">
    <property type="protein sequence ID" value="KAB1201825.1"/>
    <property type="molecule type" value="Genomic_DNA"/>
</dbReference>
<protein>
    <recommendedName>
        <fullName evidence="5">RanBP2-type domain-containing protein</fullName>
    </recommendedName>
</protein>
<dbReference type="GO" id="GO:0003729">
    <property type="term" value="F:mRNA binding"/>
    <property type="evidence" value="ECO:0007669"/>
    <property type="project" value="TreeGrafter"/>
</dbReference>
<evidence type="ECO:0000256" key="2">
    <source>
        <dbReference type="ARBA" id="ARBA00022771"/>
    </source>
</evidence>
<evidence type="ECO:0000256" key="4">
    <source>
        <dbReference type="PROSITE-ProRule" id="PRU00322"/>
    </source>
</evidence>
<dbReference type="InterPro" id="IPR001876">
    <property type="entry name" value="Znf_RanBP2"/>
</dbReference>
<dbReference type="SUPFAM" id="SSF90209">
    <property type="entry name" value="Ran binding protein zinc finger-like"/>
    <property type="match status" value="2"/>
</dbReference>
<dbReference type="Pfam" id="PF00641">
    <property type="entry name" value="Zn_ribbon_RanBP"/>
    <property type="match status" value="1"/>
</dbReference>
<dbReference type="PANTHER" id="PTHR23111:SF71">
    <property type="entry name" value="RANBP2-TYPE DOMAIN-CONTAINING PROTEIN"/>
    <property type="match status" value="1"/>
</dbReference>
<keyword evidence="7" id="KW-1185">Reference proteome</keyword>
<evidence type="ECO:0000313" key="7">
    <source>
        <dbReference type="Proteomes" id="UP000516437"/>
    </source>
</evidence>
<keyword evidence="1" id="KW-0479">Metal-binding</keyword>
<dbReference type="PROSITE" id="PS50199">
    <property type="entry name" value="ZF_RANBP2_2"/>
    <property type="match status" value="2"/>
</dbReference>
<dbReference type="AlphaFoldDB" id="A0A6A1UN55"/>
<evidence type="ECO:0000259" key="5">
    <source>
        <dbReference type="PROSITE" id="PS50199"/>
    </source>
</evidence>
<evidence type="ECO:0000256" key="3">
    <source>
        <dbReference type="ARBA" id="ARBA00022833"/>
    </source>
</evidence>
<dbReference type="Gene3D" id="4.10.1060.10">
    <property type="entry name" value="Zinc finger, RanBP2-type"/>
    <property type="match status" value="2"/>
</dbReference>
<name>A0A6A1UN55_9ROSI</name>